<proteinExistence type="inferred from homology"/>
<protein>
    <recommendedName>
        <fullName evidence="7">Protein TIC 20</fullName>
    </recommendedName>
</protein>
<reference evidence="8 9" key="1">
    <citation type="submission" date="2016-10" db="EMBL/GenBank/DDBJ databases">
        <authorList>
            <person name="Cai Z."/>
        </authorList>
    </citation>
    <scope>NUCLEOTIDE SEQUENCE [LARGE SCALE GENOMIC DNA]</scope>
</reference>
<evidence type="ECO:0000256" key="4">
    <source>
        <dbReference type="ARBA" id="ARBA00022780"/>
    </source>
</evidence>
<evidence type="ECO:0000313" key="8">
    <source>
        <dbReference type="EMBL" id="SZX68388.1"/>
    </source>
</evidence>
<keyword evidence="7" id="KW-0934">Plastid</keyword>
<evidence type="ECO:0000256" key="1">
    <source>
        <dbReference type="ARBA" id="ARBA00004478"/>
    </source>
</evidence>
<dbReference type="Pfam" id="PF16166">
    <property type="entry name" value="TIC20"/>
    <property type="match status" value="1"/>
</dbReference>
<evidence type="ECO:0000256" key="7">
    <source>
        <dbReference type="RuleBase" id="RU367003"/>
    </source>
</evidence>
<dbReference type="PANTHER" id="PTHR33510">
    <property type="entry name" value="PROTEIN TIC 20-II, CHLOROPLASTIC"/>
    <property type="match status" value="1"/>
</dbReference>
<keyword evidence="6 7" id="KW-0472">Membrane</keyword>
<keyword evidence="7" id="KW-0150">Chloroplast</keyword>
<keyword evidence="5 7" id="KW-1133">Transmembrane helix</keyword>
<comment type="caution">
    <text evidence="7">Lacks conserved residue(s) required for the propagation of feature annotation.</text>
</comment>
<evidence type="ECO:0000313" key="9">
    <source>
        <dbReference type="Proteomes" id="UP000256970"/>
    </source>
</evidence>
<dbReference type="Proteomes" id="UP000256970">
    <property type="component" value="Unassembled WGS sequence"/>
</dbReference>
<comment type="subcellular location">
    <subcellularLocation>
        <location evidence="1">Plastid</location>
        <location evidence="1">Chloroplast inner membrane</location>
        <topology evidence="1">Multi-pass membrane protein</topology>
    </subcellularLocation>
    <subcellularLocation>
        <location evidence="7">Plastid</location>
        <location evidence="7">Chloroplast membrane</location>
        <topology evidence="7">Multi-pass membrane protein</topology>
    </subcellularLocation>
</comment>
<dbReference type="STRING" id="3088.A0A383VS91"/>
<gene>
    <name evidence="8" type="ORF">BQ4739_LOCUS8746</name>
</gene>
<feature type="transmembrane region" description="Helical" evidence="7">
    <location>
        <begin position="120"/>
        <end position="141"/>
    </location>
</feature>
<feature type="transmembrane region" description="Helical" evidence="7">
    <location>
        <begin position="186"/>
        <end position="207"/>
    </location>
</feature>
<name>A0A383VS91_TETOB</name>
<keyword evidence="4" id="KW-1001">Plastid inner membrane</keyword>
<dbReference type="AlphaFoldDB" id="A0A383VS91"/>
<comment type="similarity">
    <text evidence="2 7">Belongs to the Tic20 family.</text>
</comment>
<evidence type="ECO:0000256" key="2">
    <source>
        <dbReference type="ARBA" id="ARBA00009596"/>
    </source>
</evidence>
<evidence type="ECO:0000256" key="6">
    <source>
        <dbReference type="ARBA" id="ARBA00023136"/>
    </source>
</evidence>
<keyword evidence="9" id="KW-1185">Reference proteome</keyword>
<dbReference type="EMBL" id="FNXT01000856">
    <property type="protein sequence ID" value="SZX68388.1"/>
    <property type="molecule type" value="Genomic_DNA"/>
</dbReference>
<comment type="function">
    <text evidence="7">Involved in protein precursor import into chloroplasts.</text>
</comment>
<organism evidence="8 9">
    <name type="scientific">Tetradesmus obliquus</name>
    <name type="common">Green alga</name>
    <name type="synonym">Acutodesmus obliquus</name>
    <dbReference type="NCBI Taxonomy" id="3088"/>
    <lineage>
        <taxon>Eukaryota</taxon>
        <taxon>Viridiplantae</taxon>
        <taxon>Chlorophyta</taxon>
        <taxon>core chlorophytes</taxon>
        <taxon>Chlorophyceae</taxon>
        <taxon>CS clade</taxon>
        <taxon>Sphaeropleales</taxon>
        <taxon>Scenedesmaceae</taxon>
        <taxon>Tetradesmus</taxon>
    </lineage>
</organism>
<dbReference type="PANTHER" id="PTHR33510:SF5">
    <property type="entry name" value="PROTEIN TIC 20-II, CHLOROPLASTIC"/>
    <property type="match status" value="1"/>
</dbReference>
<accession>A0A383VS91</accession>
<keyword evidence="3 7" id="KW-0812">Transmembrane</keyword>
<evidence type="ECO:0000256" key="5">
    <source>
        <dbReference type="ARBA" id="ARBA00022989"/>
    </source>
</evidence>
<sequence length="229" mass="24667">MAAFMHAGPRGLMSSTVSSSRSASTARLLAPKSFTSGTPLALRSKASSASPTAAKQQPRARCVAVAARSSRGGGSPDIQERVLAAVPYLLPLLDSFGYGRFLFYQYPIIRSFISPLAPLLGVYSSVPFAPLLCFFAVYLGIVQNQQWSRFVRFNGMQAMLLDILLILPRLAEQVFSTPTGGWGLQAYITAQNTIWVFIAVCVVYGVVSSLLGQAARIPLVADAAEQQMR</sequence>
<dbReference type="GO" id="GO:0009706">
    <property type="term" value="C:chloroplast inner membrane"/>
    <property type="evidence" value="ECO:0007669"/>
    <property type="project" value="UniProtKB-SubCell"/>
</dbReference>
<evidence type="ECO:0000256" key="3">
    <source>
        <dbReference type="ARBA" id="ARBA00022692"/>
    </source>
</evidence>
<dbReference type="InterPro" id="IPR005691">
    <property type="entry name" value="Tic20"/>
</dbReference>